<organism evidence="1 2">
    <name type="scientific">Caerostris extrusa</name>
    <name type="common">Bark spider</name>
    <name type="synonym">Caerostris bankana</name>
    <dbReference type="NCBI Taxonomy" id="172846"/>
    <lineage>
        <taxon>Eukaryota</taxon>
        <taxon>Metazoa</taxon>
        <taxon>Ecdysozoa</taxon>
        <taxon>Arthropoda</taxon>
        <taxon>Chelicerata</taxon>
        <taxon>Arachnida</taxon>
        <taxon>Araneae</taxon>
        <taxon>Araneomorphae</taxon>
        <taxon>Entelegynae</taxon>
        <taxon>Araneoidea</taxon>
        <taxon>Araneidae</taxon>
        <taxon>Caerostris</taxon>
    </lineage>
</organism>
<protein>
    <submittedName>
        <fullName evidence="1">Uncharacterized protein</fullName>
    </submittedName>
</protein>
<reference evidence="1 2" key="1">
    <citation type="submission" date="2021-06" db="EMBL/GenBank/DDBJ databases">
        <title>Caerostris extrusa draft genome.</title>
        <authorList>
            <person name="Kono N."/>
            <person name="Arakawa K."/>
        </authorList>
    </citation>
    <scope>NUCLEOTIDE SEQUENCE [LARGE SCALE GENOMIC DNA]</scope>
</reference>
<evidence type="ECO:0000313" key="2">
    <source>
        <dbReference type="Proteomes" id="UP001054945"/>
    </source>
</evidence>
<evidence type="ECO:0000313" key="1">
    <source>
        <dbReference type="EMBL" id="GIY03854.1"/>
    </source>
</evidence>
<keyword evidence="2" id="KW-1185">Reference proteome</keyword>
<dbReference type="Proteomes" id="UP001054945">
    <property type="component" value="Unassembled WGS sequence"/>
</dbReference>
<gene>
    <name evidence="1" type="ORF">CEXT_767121</name>
</gene>
<accession>A0AAV4Q5R7</accession>
<dbReference type="EMBL" id="BPLR01005634">
    <property type="protein sequence ID" value="GIY03854.1"/>
    <property type="molecule type" value="Genomic_DNA"/>
</dbReference>
<proteinExistence type="predicted"/>
<name>A0AAV4Q5R7_CAEEX</name>
<dbReference type="AlphaFoldDB" id="A0AAV4Q5R7"/>
<comment type="caution">
    <text evidence="1">The sequence shown here is derived from an EMBL/GenBank/DDBJ whole genome shotgun (WGS) entry which is preliminary data.</text>
</comment>
<sequence>MLLRHSAASNCTKLQSSLFCQPRSSKSFFPFEEVCGPNGPTLLWMAGEIHSQNPSTFLPTNPINKTTPVTSKTFNSNQSMRNMTDKMVKLAFPSQRLPSSIIIFNPFQISKQTQYTSFSFGRDVKVTISHKFFAFLQKKKSIYIIAIKNITVRSNGHEQIVSNREQQRVLKTVDVF</sequence>